<gene>
    <name evidence="3" type="ordered locus">Prede_0671</name>
</gene>
<dbReference type="Pfam" id="PF01464">
    <property type="entry name" value="SLT"/>
    <property type="match status" value="1"/>
</dbReference>
<evidence type="ECO:0000256" key="1">
    <source>
        <dbReference type="ARBA" id="ARBA00007734"/>
    </source>
</evidence>
<feature type="domain" description="Transglycosylase SLT" evidence="2">
    <location>
        <begin position="224"/>
        <end position="335"/>
    </location>
</feature>
<dbReference type="AlphaFoldDB" id="L0JCH8"/>
<accession>L0JCH8</accession>
<dbReference type="KEGG" id="pdt:Prede_0671"/>
<dbReference type="Gene3D" id="1.10.530.10">
    <property type="match status" value="1"/>
</dbReference>
<dbReference type="HOGENOM" id="CLU_027494_2_1_10"/>
<proteinExistence type="inferred from homology"/>
<dbReference type="CDD" id="cd13403">
    <property type="entry name" value="MLTF-like"/>
    <property type="match status" value="1"/>
</dbReference>
<dbReference type="Proteomes" id="UP000010862">
    <property type="component" value="Chromosome 1"/>
</dbReference>
<dbReference type="Gene3D" id="3.40.190.10">
    <property type="entry name" value="Periplasmic binding protein-like II"/>
    <property type="match status" value="1"/>
</dbReference>
<protein>
    <submittedName>
        <fullName evidence="3">Soluble lytic transglycosylase fused to an ABC-type amino acid-binding protein</fullName>
    </submittedName>
</protein>
<keyword evidence="4" id="KW-1185">Reference proteome</keyword>
<reference evidence="4" key="1">
    <citation type="submission" date="2012-02" db="EMBL/GenBank/DDBJ databases">
        <title>Complete sequence of chromosome 1 of Prevotella dentalis DSM 3688.</title>
        <authorList>
            <person name="Lucas S."/>
            <person name="Copeland A."/>
            <person name="Lapidus A."/>
            <person name="Glavina del Rio T."/>
            <person name="Dalin E."/>
            <person name="Tice H."/>
            <person name="Bruce D."/>
            <person name="Goodwin L."/>
            <person name="Pitluck S."/>
            <person name="Peters L."/>
            <person name="Mikhailova N."/>
            <person name="Chertkov O."/>
            <person name="Kyrpides N."/>
            <person name="Mavromatis K."/>
            <person name="Ivanova N."/>
            <person name="Brettin T."/>
            <person name="Detter J.C."/>
            <person name="Han C."/>
            <person name="Larimer F."/>
            <person name="Land M."/>
            <person name="Hauser L."/>
            <person name="Markowitz V."/>
            <person name="Cheng J.-F."/>
            <person name="Hugenholtz P."/>
            <person name="Woyke T."/>
            <person name="Wu D."/>
            <person name="Gronow S."/>
            <person name="Wellnitz S."/>
            <person name="Brambilla E."/>
            <person name="Klenk H.-P."/>
            <person name="Eisen J.A."/>
        </authorList>
    </citation>
    <scope>NUCLEOTIDE SEQUENCE [LARGE SCALE GENOMIC DNA]</scope>
    <source>
        <strain evidence="4">ATCC 49559 / DSM 3688 / JCM 13448 / NCTC 12043 / ES 2772</strain>
    </source>
</reference>
<organism evidence="3 4">
    <name type="scientific">Prevotella dentalis (strain ATCC 49559 / DSM 3688 / JCM 13448 / NCTC 12043 / ES 2772)</name>
    <name type="common">Mitsuokella dentalis</name>
    <dbReference type="NCBI Taxonomy" id="908937"/>
    <lineage>
        <taxon>Bacteria</taxon>
        <taxon>Pseudomonadati</taxon>
        <taxon>Bacteroidota</taxon>
        <taxon>Bacteroidia</taxon>
        <taxon>Bacteroidales</taxon>
        <taxon>Prevotellaceae</taxon>
        <taxon>Prevotella</taxon>
    </lineage>
</organism>
<dbReference type="InterPro" id="IPR023346">
    <property type="entry name" value="Lysozyme-like_dom_sf"/>
</dbReference>
<dbReference type="PANTHER" id="PTHR37423:SF2">
    <property type="entry name" value="MEMBRANE-BOUND LYTIC MUREIN TRANSGLYCOSYLASE C"/>
    <property type="match status" value="1"/>
</dbReference>
<name>L0JCH8_PREDD</name>
<dbReference type="PATRIC" id="fig|908937.9.peg.703"/>
<dbReference type="EMBL" id="CP003368">
    <property type="protein sequence ID" value="AGB28026.1"/>
    <property type="molecule type" value="Genomic_DNA"/>
</dbReference>
<dbReference type="InterPro" id="IPR008258">
    <property type="entry name" value="Transglycosylase_SLT_dom_1"/>
</dbReference>
<evidence type="ECO:0000313" key="4">
    <source>
        <dbReference type="Proteomes" id="UP000010862"/>
    </source>
</evidence>
<dbReference type="SUPFAM" id="SSF53955">
    <property type="entry name" value="Lysozyme-like"/>
    <property type="match status" value="1"/>
</dbReference>
<dbReference type="PANTHER" id="PTHR37423">
    <property type="entry name" value="SOLUBLE LYTIC MUREIN TRANSGLYCOSYLASE-RELATED"/>
    <property type="match status" value="1"/>
</dbReference>
<evidence type="ECO:0000313" key="3">
    <source>
        <dbReference type="EMBL" id="AGB28026.1"/>
    </source>
</evidence>
<evidence type="ECO:0000259" key="2">
    <source>
        <dbReference type="Pfam" id="PF01464"/>
    </source>
</evidence>
<sequence>MYAFSCYCAIKIVLLCPNDSSMRVLYPVFSLLFLCVVMASCTEQSHRETTPWGTIVGEDSLPQTAAFGLNDIVNNGELIVLTLSGADTYYDYHGRSLGVEYMLCERFAQSLGVSLRVEVCRDTTELVRRLRRGEGDIVAVQLPRTLRGVAFAGARVDSARTAWAVQTGNRELADTLNRWFRPAMMAAMQREERFLLSTKSIRRHVYSPMLNRAGGVISRYDHLFQRYAALARWDWRLLAAQCYQESTFDPQARSWAGACGLMQIMPATASHLGLDQGSLFDPEHNIAAAAKYIRELGGLFADVPAADRIYFVLASYNGGHFHIRDAMALARKNGRNPHSWAEVEEFVLKLGTPAGYNDPVVRHGYMRGAETADYVSKIRARWGQYRGSARAGGGSRDFMTQPERARRRYKWHL</sequence>
<comment type="similarity">
    <text evidence="1">Belongs to the transglycosylase Slt family.</text>
</comment>